<keyword evidence="3" id="KW-0560">Oxidoreductase</keyword>
<dbReference type="EMBL" id="FOSJ01000063">
    <property type="protein sequence ID" value="SFK64309.1"/>
    <property type="molecule type" value="Genomic_DNA"/>
</dbReference>
<dbReference type="GO" id="GO:0016616">
    <property type="term" value="F:oxidoreductase activity, acting on the CH-OH group of donors, NAD or NADP as acceptor"/>
    <property type="evidence" value="ECO:0007669"/>
    <property type="project" value="UniProtKB-ARBA"/>
</dbReference>
<name>A0A1I4B8L8_9LACT</name>
<dbReference type="OrthoDB" id="191683at2"/>
<dbReference type="Proteomes" id="UP000199589">
    <property type="component" value="Unassembled WGS sequence"/>
</dbReference>
<dbReference type="Gene3D" id="3.20.20.100">
    <property type="entry name" value="NADP-dependent oxidoreductase domain"/>
    <property type="match status" value="1"/>
</dbReference>
<sequence>MVNHLSKHISMNDHKKIPLLGFGTAELKGSNAEKGVAYAIKQGYRLIDTSPSYGNENEVGKGIYSAINDQVTREDLFVSTKIEQEDMSFDGVKKSVEESLNRLKLDYIDLLLIHSPADSDDVNIDTWKGMEAVCNTGKVKSIGVSNFTRKELEPLLNSATIKPTINQVKLAPGDVDWDTKEISENENIIIMAYSPLKKGQLNHSVIQNLADKYEKSAQQIALRWTIELNTIPIPRSGNEDHIQSNSDIFDFTLTDEEVQMINKIG</sequence>
<organism evidence="8 9">
    <name type="scientific">Marinilactibacillus piezotolerans</name>
    <dbReference type="NCBI Taxonomy" id="258723"/>
    <lineage>
        <taxon>Bacteria</taxon>
        <taxon>Bacillati</taxon>
        <taxon>Bacillota</taxon>
        <taxon>Bacilli</taxon>
        <taxon>Lactobacillales</taxon>
        <taxon>Carnobacteriaceae</taxon>
        <taxon>Marinilactibacillus</taxon>
    </lineage>
</organism>
<evidence type="ECO:0000313" key="9">
    <source>
        <dbReference type="Proteomes" id="UP000199589"/>
    </source>
</evidence>
<evidence type="ECO:0000313" key="8">
    <source>
        <dbReference type="EMBL" id="SFK64309.1"/>
    </source>
</evidence>
<keyword evidence="9" id="KW-1185">Reference proteome</keyword>
<feature type="domain" description="NADP-dependent oxidoreductase" evidence="7">
    <location>
        <begin position="20"/>
        <end position="264"/>
    </location>
</feature>
<dbReference type="InterPro" id="IPR018170">
    <property type="entry name" value="Aldo/ket_reductase_CS"/>
</dbReference>
<evidence type="ECO:0000256" key="1">
    <source>
        <dbReference type="ARBA" id="ARBA00007905"/>
    </source>
</evidence>
<dbReference type="PROSITE" id="PS00062">
    <property type="entry name" value="ALDOKETO_REDUCTASE_2"/>
    <property type="match status" value="1"/>
</dbReference>
<dbReference type="AlphaFoldDB" id="A0A1I4B8L8"/>
<accession>A0A1I4B8L8</accession>
<dbReference type="PANTHER" id="PTHR43827">
    <property type="entry name" value="2,5-DIKETO-D-GLUCONIC ACID REDUCTASE"/>
    <property type="match status" value="1"/>
</dbReference>
<dbReference type="PRINTS" id="PR00069">
    <property type="entry name" value="ALDKETRDTASE"/>
</dbReference>
<evidence type="ECO:0000256" key="2">
    <source>
        <dbReference type="ARBA" id="ARBA00022857"/>
    </source>
</evidence>
<gene>
    <name evidence="8" type="ORF">SAMN04488569_106310</name>
</gene>
<dbReference type="InterPro" id="IPR036812">
    <property type="entry name" value="NAD(P)_OxRdtase_dom_sf"/>
</dbReference>
<protein>
    <submittedName>
        <fullName evidence="8">Aldo/keto reductase</fullName>
    </submittedName>
</protein>
<comment type="similarity">
    <text evidence="1">Belongs to the aldo/keto reductase family.</text>
</comment>
<feature type="binding site" evidence="5">
    <location>
        <position position="114"/>
    </location>
    <ligand>
        <name>substrate</name>
    </ligand>
</feature>
<proteinExistence type="inferred from homology"/>
<dbReference type="RefSeq" id="WP_091898561.1">
    <property type="nucleotide sequence ID" value="NZ_FOSJ01000063.1"/>
</dbReference>
<evidence type="ECO:0000256" key="3">
    <source>
        <dbReference type="ARBA" id="ARBA00023002"/>
    </source>
</evidence>
<feature type="site" description="Lowers pKa of active site Tyr" evidence="6">
    <location>
        <position position="81"/>
    </location>
</feature>
<dbReference type="PIRSF" id="PIRSF000097">
    <property type="entry name" value="AKR"/>
    <property type="match status" value="1"/>
</dbReference>
<reference evidence="9" key="1">
    <citation type="submission" date="2016-10" db="EMBL/GenBank/DDBJ databases">
        <authorList>
            <person name="Varghese N."/>
            <person name="Submissions S."/>
        </authorList>
    </citation>
    <scope>NUCLEOTIDE SEQUENCE [LARGE SCALE GENOMIC DNA]</scope>
    <source>
        <strain evidence="9">DSM 16108</strain>
    </source>
</reference>
<feature type="active site" description="Proton donor" evidence="4">
    <location>
        <position position="53"/>
    </location>
</feature>
<dbReference type="Pfam" id="PF00248">
    <property type="entry name" value="Aldo_ket_red"/>
    <property type="match status" value="1"/>
</dbReference>
<dbReference type="PROSITE" id="PS00798">
    <property type="entry name" value="ALDOKETO_REDUCTASE_1"/>
    <property type="match status" value="1"/>
</dbReference>
<evidence type="ECO:0000256" key="6">
    <source>
        <dbReference type="PIRSR" id="PIRSR000097-3"/>
    </source>
</evidence>
<dbReference type="FunFam" id="3.20.20.100:FF:000002">
    <property type="entry name" value="2,5-diketo-D-gluconic acid reductase A"/>
    <property type="match status" value="1"/>
</dbReference>
<dbReference type="InterPro" id="IPR020471">
    <property type="entry name" value="AKR"/>
</dbReference>
<evidence type="ECO:0000259" key="7">
    <source>
        <dbReference type="Pfam" id="PF00248"/>
    </source>
</evidence>
<dbReference type="InterPro" id="IPR023210">
    <property type="entry name" value="NADP_OxRdtase_dom"/>
</dbReference>
<dbReference type="SUPFAM" id="SSF51430">
    <property type="entry name" value="NAD(P)-linked oxidoreductase"/>
    <property type="match status" value="1"/>
</dbReference>
<evidence type="ECO:0000256" key="5">
    <source>
        <dbReference type="PIRSR" id="PIRSR000097-2"/>
    </source>
</evidence>
<dbReference type="CDD" id="cd19071">
    <property type="entry name" value="AKR_AKR1-5-like"/>
    <property type="match status" value="1"/>
</dbReference>
<dbReference type="PANTHER" id="PTHR43827:SF3">
    <property type="entry name" value="NADP-DEPENDENT OXIDOREDUCTASE DOMAIN-CONTAINING PROTEIN"/>
    <property type="match status" value="1"/>
</dbReference>
<keyword evidence="2" id="KW-0521">NADP</keyword>
<evidence type="ECO:0000256" key="4">
    <source>
        <dbReference type="PIRSR" id="PIRSR000097-1"/>
    </source>
</evidence>